<gene>
    <name evidence="1" type="ORF">BDY19DRAFT_996987</name>
</gene>
<dbReference type="Proteomes" id="UP001055072">
    <property type="component" value="Unassembled WGS sequence"/>
</dbReference>
<accession>A0ACB8TTE1</accession>
<evidence type="ECO:0000313" key="1">
    <source>
        <dbReference type="EMBL" id="KAI0085277.1"/>
    </source>
</evidence>
<comment type="caution">
    <text evidence="1">The sequence shown here is derived from an EMBL/GenBank/DDBJ whole genome shotgun (WGS) entry which is preliminary data.</text>
</comment>
<evidence type="ECO:0000313" key="2">
    <source>
        <dbReference type="Proteomes" id="UP001055072"/>
    </source>
</evidence>
<organism evidence="1 2">
    <name type="scientific">Irpex rosettiformis</name>
    <dbReference type="NCBI Taxonomy" id="378272"/>
    <lineage>
        <taxon>Eukaryota</taxon>
        <taxon>Fungi</taxon>
        <taxon>Dikarya</taxon>
        <taxon>Basidiomycota</taxon>
        <taxon>Agaricomycotina</taxon>
        <taxon>Agaricomycetes</taxon>
        <taxon>Polyporales</taxon>
        <taxon>Irpicaceae</taxon>
        <taxon>Irpex</taxon>
    </lineage>
</organism>
<proteinExistence type="predicted"/>
<sequence>MASSPADAAVDISKLHGYLIYNRVIAATIASLATRIAVITADLIVLLLTWRKAFGMIRHASRFKLQVPLLFRILVRDGTFFFLGLLAANVFKFVTTNISSLVTLEAGDTFLTPLTSMIISRFILNLQEINEKDDLSGTTLQSSIRFNSNGIVGSLGDRIMFGDDVDEGDQITTRGYDESRVDHL</sequence>
<protein>
    <submittedName>
        <fullName evidence="1">Uncharacterized protein</fullName>
    </submittedName>
</protein>
<dbReference type="EMBL" id="MU274933">
    <property type="protein sequence ID" value="KAI0085277.1"/>
    <property type="molecule type" value="Genomic_DNA"/>
</dbReference>
<reference evidence="1" key="1">
    <citation type="journal article" date="2021" name="Environ. Microbiol.">
        <title>Gene family expansions and transcriptome signatures uncover fungal adaptations to wood decay.</title>
        <authorList>
            <person name="Hage H."/>
            <person name="Miyauchi S."/>
            <person name="Viragh M."/>
            <person name="Drula E."/>
            <person name="Min B."/>
            <person name="Chaduli D."/>
            <person name="Navarro D."/>
            <person name="Favel A."/>
            <person name="Norest M."/>
            <person name="Lesage-Meessen L."/>
            <person name="Balint B."/>
            <person name="Merenyi Z."/>
            <person name="de Eugenio L."/>
            <person name="Morin E."/>
            <person name="Martinez A.T."/>
            <person name="Baldrian P."/>
            <person name="Stursova M."/>
            <person name="Martinez M.J."/>
            <person name="Novotny C."/>
            <person name="Magnuson J.K."/>
            <person name="Spatafora J.W."/>
            <person name="Maurice S."/>
            <person name="Pangilinan J."/>
            <person name="Andreopoulos W."/>
            <person name="LaButti K."/>
            <person name="Hundley H."/>
            <person name="Na H."/>
            <person name="Kuo A."/>
            <person name="Barry K."/>
            <person name="Lipzen A."/>
            <person name="Henrissat B."/>
            <person name="Riley R."/>
            <person name="Ahrendt S."/>
            <person name="Nagy L.G."/>
            <person name="Grigoriev I.V."/>
            <person name="Martin F."/>
            <person name="Rosso M.N."/>
        </authorList>
    </citation>
    <scope>NUCLEOTIDE SEQUENCE</scope>
    <source>
        <strain evidence="1">CBS 384.51</strain>
    </source>
</reference>
<keyword evidence="2" id="KW-1185">Reference proteome</keyword>
<name>A0ACB8TTE1_9APHY</name>